<evidence type="ECO:0000256" key="2">
    <source>
        <dbReference type="ARBA" id="ARBA00022475"/>
    </source>
</evidence>
<evidence type="ECO:0000256" key="5">
    <source>
        <dbReference type="ARBA" id="ARBA00023136"/>
    </source>
</evidence>
<protein>
    <submittedName>
        <fullName evidence="7">Threonine/homoserine/homoserine lactone efflux protein</fullName>
    </submittedName>
</protein>
<dbReference type="PANTHER" id="PTHR30086">
    <property type="entry name" value="ARGININE EXPORTER PROTEIN ARGO"/>
    <property type="match status" value="1"/>
</dbReference>
<keyword evidence="4 6" id="KW-1133">Transmembrane helix</keyword>
<evidence type="ECO:0000256" key="4">
    <source>
        <dbReference type="ARBA" id="ARBA00022989"/>
    </source>
</evidence>
<keyword evidence="5 6" id="KW-0472">Membrane</keyword>
<comment type="subcellular location">
    <subcellularLocation>
        <location evidence="1">Cell membrane</location>
        <topology evidence="1">Multi-pass membrane protein</topology>
    </subcellularLocation>
</comment>
<dbReference type="Proteomes" id="UP000585721">
    <property type="component" value="Unassembled WGS sequence"/>
</dbReference>
<dbReference type="EMBL" id="JACHGR010000006">
    <property type="protein sequence ID" value="MBB6056139.1"/>
    <property type="molecule type" value="Genomic_DNA"/>
</dbReference>
<dbReference type="Pfam" id="PF01810">
    <property type="entry name" value="LysE"/>
    <property type="match status" value="1"/>
</dbReference>
<organism evidence="7 8">
    <name type="scientific">Tolumonas osonensis</name>
    <dbReference type="NCBI Taxonomy" id="675874"/>
    <lineage>
        <taxon>Bacteria</taxon>
        <taxon>Pseudomonadati</taxon>
        <taxon>Pseudomonadota</taxon>
        <taxon>Gammaproteobacteria</taxon>
        <taxon>Aeromonadales</taxon>
        <taxon>Aeromonadaceae</taxon>
        <taxon>Tolumonas</taxon>
    </lineage>
</organism>
<dbReference type="GO" id="GO:0015171">
    <property type="term" value="F:amino acid transmembrane transporter activity"/>
    <property type="evidence" value="ECO:0007669"/>
    <property type="project" value="TreeGrafter"/>
</dbReference>
<dbReference type="InterPro" id="IPR001123">
    <property type="entry name" value="LeuE-type"/>
</dbReference>
<keyword evidence="2" id="KW-1003">Cell membrane</keyword>
<keyword evidence="8" id="KW-1185">Reference proteome</keyword>
<feature type="transmembrane region" description="Helical" evidence="6">
    <location>
        <begin position="41"/>
        <end position="65"/>
    </location>
</feature>
<comment type="caution">
    <text evidence="7">The sequence shown here is derived from an EMBL/GenBank/DDBJ whole genome shotgun (WGS) entry which is preliminary data.</text>
</comment>
<evidence type="ECO:0000256" key="1">
    <source>
        <dbReference type="ARBA" id="ARBA00004651"/>
    </source>
</evidence>
<evidence type="ECO:0000313" key="7">
    <source>
        <dbReference type="EMBL" id="MBB6056139.1"/>
    </source>
</evidence>
<sequence>MQSSMSLLAITGALMAGAMSPGPSFLFVARNSIALSRNHGLATALGMGLGSLIFTVLALMGLQAIFIAVPFAFWALKVLGGLYLIYLAVKTLRSARLPMSHELNAEITSMSLRKTVSFGLLTQLSNPKTAIVFASVYSALLPQTIPAAFYFIIPALAFCIDAGWYVIVAFVLSSEAPRKTYLKFKTFFDTTAGSVMALLGLKLIFSNK</sequence>
<dbReference type="GO" id="GO:0005886">
    <property type="term" value="C:plasma membrane"/>
    <property type="evidence" value="ECO:0007669"/>
    <property type="project" value="UniProtKB-SubCell"/>
</dbReference>
<feature type="transmembrane region" description="Helical" evidence="6">
    <location>
        <begin position="184"/>
        <end position="205"/>
    </location>
</feature>
<feature type="transmembrane region" description="Helical" evidence="6">
    <location>
        <begin position="147"/>
        <end position="172"/>
    </location>
</feature>
<dbReference type="AlphaFoldDB" id="A0A841GDZ4"/>
<accession>A0A841GDZ4</accession>
<evidence type="ECO:0000256" key="3">
    <source>
        <dbReference type="ARBA" id="ARBA00022692"/>
    </source>
</evidence>
<feature type="transmembrane region" description="Helical" evidence="6">
    <location>
        <begin position="6"/>
        <end position="29"/>
    </location>
</feature>
<name>A0A841GDZ4_9GAMM</name>
<dbReference type="RefSeq" id="WP_188026867.1">
    <property type="nucleotide sequence ID" value="NZ_JACHGR010000006.1"/>
</dbReference>
<dbReference type="PANTHER" id="PTHR30086:SF19">
    <property type="entry name" value="THREONINE EFFLUX PROTEIN"/>
    <property type="match status" value="1"/>
</dbReference>
<feature type="transmembrane region" description="Helical" evidence="6">
    <location>
        <begin position="71"/>
        <end position="89"/>
    </location>
</feature>
<keyword evidence="3 6" id="KW-0812">Transmembrane</keyword>
<evidence type="ECO:0000256" key="6">
    <source>
        <dbReference type="SAM" id="Phobius"/>
    </source>
</evidence>
<evidence type="ECO:0000313" key="8">
    <source>
        <dbReference type="Proteomes" id="UP000585721"/>
    </source>
</evidence>
<proteinExistence type="predicted"/>
<gene>
    <name evidence="7" type="ORF">HNR75_002069</name>
</gene>
<reference evidence="7 8" key="1">
    <citation type="submission" date="2020-08" db="EMBL/GenBank/DDBJ databases">
        <title>Genomic Encyclopedia of Type Strains, Phase IV (KMG-IV): sequencing the most valuable type-strain genomes for metagenomic binning, comparative biology and taxonomic classification.</title>
        <authorList>
            <person name="Goeker M."/>
        </authorList>
    </citation>
    <scope>NUCLEOTIDE SEQUENCE [LARGE SCALE GENOMIC DNA]</scope>
    <source>
        <strain evidence="7 8">DSM 22975</strain>
    </source>
</reference>